<gene>
    <name evidence="15" type="ORF">CXG81DRAFT_11009</name>
</gene>
<evidence type="ECO:0000259" key="14">
    <source>
        <dbReference type="PROSITE" id="PS51718"/>
    </source>
</evidence>
<evidence type="ECO:0000256" key="10">
    <source>
        <dbReference type="ARBA" id="ARBA00023134"/>
    </source>
</evidence>
<dbReference type="FunFam" id="3.40.50.300:FF:000638">
    <property type="entry name" value="Transmembrane GTPase Fzo1, putative"/>
    <property type="match status" value="1"/>
</dbReference>
<dbReference type="InterPro" id="IPR030381">
    <property type="entry name" value="G_DYNAMIN_dom"/>
</dbReference>
<keyword evidence="7 13" id="KW-1133">Transmembrane helix</keyword>
<proteinExistence type="predicted"/>
<evidence type="ECO:0000256" key="11">
    <source>
        <dbReference type="ARBA" id="ARBA00023136"/>
    </source>
</evidence>
<reference evidence="16" key="1">
    <citation type="journal article" date="2018" name="Nat. Microbiol.">
        <title>Leveraging single-cell genomics to expand the fungal tree of life.</title>
        <authorList>
            <person name="Ahrendt S.R."/>
            <person name="Quandt C.A."/>
            <person name="Ciobanu D."/>
            <person name="Clum A."/>
            <person name="Salamov A."/>
            <person name="Andreopoulos B."/>
            <person name="Cheng J.F."/>
            <person name="Woyke T."/>
            <person name="Pelin A."/>
            <person name="Henrissat B."/>
            <person name="Reynolds N.K."/>
            <person name="Benny G.L."/>
            <person name="Smith M.E."/>
            <person name="James T.Y."/>
            <person name="Grigoriev I.V."/>
        </authorList>
    </citation>
    <scope>NUCLEOTIDE SEQUENCE [LARGE SCALE GENOMIC DNA]</scope>
    <source>
        <strain evidence="16">ATCC 52028</strain>
    </source>
</reference>
<sequence>DPMVMAMLVDKMQEACQHLDRLQVRISDTRSSVLVTGDLNAGKSTFVNAILNREVVPDDQQPCTALFCEVKSVDQNDGVEEVHAIRDPEAYRRDDPTTFERLSLAHLRTVVEDNEPGYEMLKIYCRDAHGKSDSLLHNGALDISLIDSPGLNIDSMKTMALFAQQEEIDVIVFVVNAENHFTLSGREFLRTAGKEKAYLFIVVNRFDQIRRKDRCKRDVLDQIRDISPRTYAEAEHLVHFVSARKTLLNGLARSPSPMARGAMLEPASEADLADFKHLERCLRQFILEKRARSKLAPAHVYLSHLLSDLRVLLAYNAQRSARALQRLDGQRSQNEARALQLAKLRETVLDRLDDTIADTAQRVADDAERHLNRFLDHLHHIPYDVTYHGMMYLWRYADDLYRAITMRMNGLAAHIQTEAIRLSSAASSVSTVVAPPSSVSSSATTLAHRDTLGAGNVPALPELLDRAALARMARGLLPGLGALAVGLVGYARSLVAPMGAGAAASHALVTAAKRPNPLARGAFGTLAFAGTLMLFYVVADFRRPLEQQLCRAVGTHLRRTGWVRRHADATGRRAARALRQGLWRFQSDFARIQAEEAVLATQWSRERDACQQRGQRITAMTTRVAEITEQLEAINLDT</sequence>
<keyword evidence="4" id="KW-0547">Nucleotide-binding</keyword>
<feature type="transmembrane region" description="Helical" evidence="13">
    <location>
        <begin position="476"/>
        <end position="498"/>
    </location>
</feature>
<dbReference type="GO" id="GO:0008053">
    <property type="term" value="P:mitochondrial fusion"/>
    <property type="evidence" value="ECO:0007669"/>
    <property type="project" value="TreeGrafter"/>
</dbReference>
<protein>
    <recommendedName>
        <fullName evidence="14">Dynamin-type G domain-containing protein</fullName>
    </recommendedName>
</protein>
<evidence type="ECO:0000256" key="7">
    <source>
        <dbReference type="ARBA" id="ARBA00022989"/>
    </source>
</evidence>
<evidence type="ECO:0000256" key="3">
    <source>
        <dbReference type="ARBA" id="ARBA00022692"/>
    </source>
</evidence>
<comment type="catalytic activity">
    <reaction evidence="12">
        <text>GTP + H2O = GDP + phosphate + H(+)</text>
        <dbReference type="Rhea" id="RHEA:19669"/>
        <dbReference type="ChEBI" id="CHEBI:15377"/>
        <dbReference type="ChEBI" id="CHEBI:15378"/>
        <dbReference type="ChEBI" id="CHEBI:37565"/>
        <dbReference type="ChEBI" id="CHEBI:43474"/>
        <dbReference type="ChEBI" id="CHEBI:58189"/>
    </reaction>
</comment>
<keyword evidence="5" id="KW-1000">Mitochondrion outer membrane</keyword>
<dbReference type="GO" id="GO:0051646">
    <property type="term" value="P:mitochondrion localization"/>
    <property type="evidence" value="ECO:0007669"/>
    <property type="project" value="TreeGrafter"/>
</dbReference>
<dbReference type="AlphaFoldDB" id="A0A4P9XAS1"/>
<dbReference type="InterPro" id="IPR027094">
    <property type="entry name" value="Mitofusin_fam"/>
</dbReference>
<keyword evidence="10" id="KW-0342">GTP-binding</keyword>
<evidence type="ECO:0000256" key="9">
    <source>
        <dbReference type="ARBA" id="ARBA00023128"/>
    </source>
</evidence>
<dbReference type="OrthoDB" id="9984778at2759"/>
<dbReference type="GO" id="GO:0005741">
    <property type="term" value="C:mitochondrial outer membrane"/>
    <property type="evidence" value="ECO:0007669"/>
    <property type="project" value="UniProtKB-SubCell"/>
</dbReference>
<dbReference type="Proteomes" id="UP000274922">
    <property type="component" value="Unassembled WGS sequence"/>
</dbReference>
<feature type="transmembrane region" description="Helical" evidence="13">
    <location>
        <begin position="518"/>
        <end position="539"/>
    </location>
</feature>
<evidence type="ECO:0000313" key="16">
    <source>
        <dbReference type="Proteomes" id="UP000274922"/>
    </source>
</evidence>
<dbReference type="EMBL" id="ML014148">
    <property type="protein sequence ID" value="RKP02230.1"/>
    <property type="molecule type" value="Genomic_DNA"/>
</dbReference>
<dbReference type="GO" id="GO:0003924">
    <property type="term" value="F:GTPase activity"/>
    <property type="evidence" value="ECO:0007669"/>
    <property type="project" value="InterPro"/>
</dbReference>
<keyword evidence="3 13" id="KW-0812">Transmembrane</keyword>
<organism evidence="15 16">
    <name type="scientific">Caulochytrium protostelioides</name>
    <dbReference type="NCBI Taxonomy" id="1555241"/>
    <lineage>
        <taxon>Eukaryota</taxon>
        <taxon>Fungi</taxon>
        <taxon>Fungi incertae sedis</taxon>
        <taxon>Chytridiomycota</taxon>
        <taxon>Chytridiomycota incertae sedis</taxon>
        <taxon>Chytridiomycetes</taxon>
        <taxon>Caulochytriales</taxon>
        <taxon>Caulochytriaceae</taxon>
        <taxon>Caulochytrium</taxon>
    </lineage>
</organism>
<keyword evidence="16" id="KW-1185">Reference proteome</keyword>
<evidence type="ECO:0000256" key="1">
    <source>
        <dbReference type="ARBA" id="ARBA00004225"/>
    </source>
</evidence>
<dbReference type="SUPFAM" id="SSF52540">
    <property type="entry name" value="P-loop containing nucleoside triphosphate hydrolases"/>
    <property type="match status" value="1"/>
</dbReference>
<evidence type="ECO:0000256" key="4">
    <source>
        <dbReference type="ARBA" id="ARBA00022741"/>
    </source>
</evidence>
<dbReference type="PROSITE" id="PS51718">
    <property type="entry name" value="G_DYNAMIN_2"/>
    <property type="match status" value="1"/>
</dbReference>
<accession>A0A4P9XAS1</accession>
<name>A0A4P9XAS1_9FUNG</name>
<evidence type="ECO:0000313" key="15">
    <source>
        <dbReference type="EMBL" id="RKP02230.1"/>
    </source>
</evidence>
<evidence type="ECO:0000256" key="5">
    <source>
        <dbReference type="ARBA" id="ARBA00022787"/>
    </source>
</evidence>
<dbReference type="InterPro" id="IPR027417">
    <property type="entry name" value="P-loop_NTPase"/>
</dbReference>
<evidence type="ECO:0000256" key="6">
    <source>
        <dbReference type="ARBA" id="ARBA00022801"/>
    </source>
</evidence>
<keyword evidence="6" id="KW-0378">Hydrolase</keyword>
<dbReference type="STRING" id="1555241.A0A4P9XAS1"/>
<dbReference type="Gene3D" id="3.40.50.300">
    <property type="entry name" value="P-loop containing nucleotide triphosphate hydrolases"/>
    <property type="match status" value="1"/>
</dbReference>
<evidence type="ECO:0000256" key="13">
    <source>
        <dbReference type="SAM" id="Phobius"/>
    </source>
</evidence>
<dbReference type="Pfam" id="PF00350">
    <property type="entry name" value="Dynamin_N"/>
    <property type="match status" value="1"/>
</dbReference>
<keyword evidence="11 13" id="KW-0472">Membrane</keyword>
<dbReference type="PANTHER" id="PTHR10465:SF0">
    <property type="entry name" value="SARCALUMENIN"/>
    <property type="match status" value="1"/>
</dbReference>
<feature type="non-terminal residue" evidence="15">
    <location>
        <position position="1"/>
    </location>
</feature>
<evidence type="ECO:0000256" key="12">
    <source>
        <dbReference type="ARBA" id="ARBA00048548"/>
    </source>
</evidence>
<dbReference type="InterPro" id="IPR045063">
    <property type="entry name" value="Dynamin_N"/>
</dbReference>
<evidence type="ECO:0000256" key="2">
    <source>
        <dbReference type="ARBA" id="ARBA00004294"/>
    </source>
</evidence>
<keyword evidence="8" id="KW-0175">Coiled coil</keyword>
<dbReference type="GO" id="GO:0005525">
    <property type="term" value="F:GTP binding"/>
    <property type="evidence" value="ECO:0007669"/>
    <property type="project" value="UniProtKB-KW"/>
</dbReference>
<feature type="domain" description="Dynamin-type G" evidence="14">
    <location>
        <begin position="27"/>
        <end position="297"/>
    </location>
</feature>
<comment type="subcellular location">
    <subcellularLocation>
        <location evidence="1">Mitochondrion membrane</location>
        <topology evidence="1">Multi-pass membrane protein</topology>
    </subcellularLocation>
    <subcellularLocation>
        <location evidence="2">Mitochondrion outer membrane</location>
    </subcellularLocation>
</comment>
<keyword evidence="9" id="KW-0496">Mitochondrion</keyword>
<evidence type="ECO:0000256" key="8">
    <source>
        <dbReference type="ARBA" id="ARBA00023054"/>
    </source>
</evidence>
<dbReference type="PANTHER" id="PTHR10465">
    <property type="entry name" value="TRANSMEMBRANE GTPASE FZO1"/>
    <property type="match status" value="1"/>
</dbReference>